<dbReference type="InterPro" id="IPR006638">
    <property type="entry name" value="Elp3/MiaA/NifB-like_rSAM"/>
</dbReference>
<evidence type="ECO:0000256" key="5">
    <source>
        <dbReference type="ARBA" id="ARBA00023014"/>
    </source>
</evidence>
<dbReference type="CDD" id="cd01335">
    <property type="entry name" value="Radical_SAM"/>
    <property type="match status" value="1"/>
</dbReference>
<keyword evidence="3" id="KW-0547">Nucleotide-binding</keyword>
<accession>A0A1W1C1G3</accession>
<evidence type="ECO:0000256" key="4">
    <source>
        <dbReference type="ARBA" id="ARBA00023004"/>
    </source>
</evidence>
<dbReference type="GO" id="GO:0005525">
    <property type="term" value="F:GTP binding"/>
    <property type="evidence" value="ECO:0007669"/>
    <property type="project" value="UniProtKB-KW"/>
</dbReference>
<dbReference type="PROSITE" id="PS51918">
    <property type="entry name" value="RADICAL_SAM"/>
    <property type="match status" value="1"/>
</dbReference>
<feature type="domain" description="Radical SAM core" evidence="8">
    <location>
        <begin position="1"/>
        <end position="194"/>
    </location>
</feature>
<dbReference type="CDD" id="cd21117">
    <property type="entry name" value="Twitch_MoaA"/>
    <property type="match status" value="1"/>
</dbReference>
<dbReference type="EMBL" id="FPHJ01000026">
    <property type="protein sequence ID" value="SFV59584.1"/>
    <property type="molecule type" value="Genomic_DNA"/>
</dbReference>
<dbReference type="SUPFAM" id="SSF102114">
    <property type="entry name" value="Radical SAM enzymes"/>
    <property type="match status" value="1"/>
</dbReference>
<dbReference type="AlphaFoldDB" id="A0A1W1C1G3"/>
<proteinExistence type="predicted"/>
<dbReference type="GO" id="GO:0051539">
    <property type="term" value="F:4 iron, 4 sulfur cluster binding"/>
    <property type="evidence" value="ECO:0007669"/>
    <property type="project" value="UniProtKB-KW"/>
</dbReference>
<evidence type="ECO:0000256" key="2">
    <source>
        <dbReference type="ARBA" id="ARBA00022723"/>
    </source>
</evidence>
<keyword evidence="4" id="KW-0408">Iron</keyword>
<protein>
    <submittedName>
        <fullName evidence="9">Molybdenum cofactor biosynthesis protein MoaA</fullName>
    </submittedName>
</protein>
<dbReference type="InterPro" id="IPR007197">
    <property type="entry name" value="rSAM"/>
</dbReference>
<keyword evidence="2" id="KW-0479">Metal-binding</keyword>
<dbReference type="Pfam" id="PF06463">
    <property type="entry name" value="Mob_synth_C"/>
    <property type="match status" value="1"/>
</dbReference>
<dbReference type="NCBIfam" id="TIGR02666">
    <property type="entry name" value="moaA"/>
    <property type="match status" value="1"/>
</dbReference>
<dbReference type="InterPro" id="IPR050105">
    <property type="entry name" value="MoCo_biosynth_MoaA/MoaC"/>
</dbReference>
<reference evidence="9" key="1">
    <citation type="submission" date="2016-10" db="EMBL/GenBank/DDBJ databases">
        <authorList>
            <person name="de Groot N.N."/>
        </authorList>
    </citation>
    <scope>NUCLEOTIDE SEQUENCE</scope>
</reference>
<sequence>MRSNILSFEEIIRIVKIFAKLGVSKIRLTGGEPLLRKDITTLISQLNSIDNIKDIPISTNAHLLEKFALDLKKSGAQRLNISLDSLDKKRFADITRDGDLTIVLQGIEKALEVGLKVKINMVVLENFNEDEIENMLVFCQNKKLELRFIETMPIGSAGVKMMGSHYPKEKIIKRIEKYFNKTLTPIKSSSSSGPASMFQVDDFKVGIISAVSENFCSSCNRVRLTSKGRLILCLGQENSISLRDMIREGKNDTQITDKIIQAISLKPEKHFFNENINHIEVRNMVSIGG</sequence>
<dbReference type="Gene3D" id="3.20.20.70">
    <property type="entry name" value="Aldolase class I"/>
    <property type="match status" value="1"/>
</dbReference>
<evidence type="ECO:0000256" key="3">
    <source>
        <dbReference type="ARBA" id="ARBA00022741"/>
    </source>
</evidence>
<gene>
    <name evidence="9" type="ORF">MNB_SUP05-5-197</name>
</gene>
<organism evidence="9">
    <name type="scientific">hydrothermal vent metagenome</name>
    <dbReference type="NCBI Taxonomy" id="652676"/>
    <lineage>
        <taxon>unclassified sequences</taxon>
        <taxon>metagenomes</taxon>
        <taxon>ecological metagenomes</taxon>
    </lineage>
</organism>
<evidence type="ECO:0000256" key="1">
    <source>
        <dbReference type="ARBA" id="ARBA00022691"/>
    </source>
</evidence>
<keyword evidence="6" id="KW-0342">GTP-binding</keyword>
<dbReference type="GO" id="GO:0061799">
    <property type="term" value="F:cyclic pyranopterin monophosphate synthase activity"/>
    <property type="evidence" value="ECO:0007669"/>
    <property type="project" value="TreeGrafter"/>
</dbReference>
<evidence type="ECO:0000256" key="7">
    <source>
        <dbReference type="ARBA" id="ARBA00023150"/>
    </source>
</evidence>
<keyword evidence="7" id="KW-0501">Molybdenum cofactor biosynthesis</keyword>
<dbReference type="GO" id="GO:0061798">
    <property type="term" value="F:GTP 3',8'-cyclase activity"/>
    <property type="evidence" value="ECO:0007669"/>
    <property type="project" value="TreeGrafter"/>
</dbReference>
<name>A0A1W1C1G3_9ZZZZ</name>
<dbReference type="PANTHER" id="PTHR22960:SF0">
    <property type="entry name" value="MOLYBDENUM COFACTOR BIOSYNTHESIS PROTEIN 1"/>
    <property type="match status" value="1"/>
</dbReference>
<dbReference type="Pfam" id="PF04055">
    <property type="entry name" value="Radical_SAM"/>
    <property type="match status" value="1"/>
</dbReference>
<dbReference type="GO" id="GO:0006777">
    <property type="term" value="P:Mo-molybdopterin cofactor biosynthetic process"/>
    <property type="evidence" value="ECO:0007669"/>
    <property type="project" value="UniProtKB-KW"/>
</dbReference>
<dbReference type="GO" id="GO:0046872">
    <property type="term" value="F:metal ion binding"/>
    <property type="evidence" value="ECO:0007669"/>
    <property type="project" value="UniProtKB-KW"/>
</dbReference>
<keyword evidence="5" id="KW-0411">Iron-sulfur</keyword>
<evidence type="ECO:0000256" key="6">
    <source>
        <dbReference type="ARBA" id="ARBA00023134"/>
    </source>
</evidence>
<evidence type="ECO:0000313" key="9">
    <source>
        <dbReference type="EMBL" id="SFV59584.1"/>
    </source>
</evidence>
<keyword evidence="1" id="KW-0949">S-adenosyl-L-methionine</keyword>
<dbReference type="SMART" id="SM00729">
    <property type="entry name" value="Elp3"/>
    <property type="match status" value="1"/>
</dbReference>
<evidence type="ECO:0000259" key="8">
    <source>
        <dbReference type="PROSITE" id="PS51918"/>
    </source>
</evidence>
<dbReference type="InterPro" id="IPR010505">
    <property type="entry name" value="MoaA_twitch"/>
</dbReference>
<dbReference type="InterPro" id="IPR013785">
    <property type="entry name" value="Aldolase_TIM"/>
</dbReference>
<dbReference type="InterPro" id="IPR013483">
    <property type="entry name" value="MoaA"/>
</dbReference>
<dbReference type="PANTHER" id="PTHR22960">
    <property type="entry name" value="MOLYBDOPTERIN COFACTOR SYNTHESIS PROTEIN A"/>
    <property type="match status" value="1"/>
</dbReference>
<dbReference type="InterPro" id="IPR058240">
    <property type="entry name" value="rSAM_sf"/>
</dbReference>